<dbReference type="Proteomes" id="UP000076925">
    <property type="component" value="Unassembled WGS sequence"/>
</dbReference>
<dbReference type="InterPro" id="IPR041527">
    <property type="entry name" value="YhcG_N"/>
</dbReference>
<organism evidence="2 3">
    <name type="scientific">Scytonema hofmannii PCC 7110</name>
    <dbReference type="NCBI Taxonomy" id="128403"/>
    <lineage>
        <taxon>Bacteria</taxon>
        <taxon>Bacillati</taxon>
        <taxon>Cyanobacteriota</taxon>
        <taxon>Cyanophyceae</taxon>
        <taxon>Nostocales</taxon>
        <taxon>Scytonemataceae</taxon>
        <taxon>Scytonema</taxon>
    </lineage>
</organism>
<dbReference type="PANTHER" id="PTHR30547:SF5">
    <property type="entry name" value="NUCLEASE YHCG-RELATED"/>
    <property type="match status" value="1"/>
</dbReference>
<gene>
    <name evidence="2" type="ORF">WA1_31635</name>
</gene>
<dbReference type="STRING" id="128403.WA1_31635"/>
<evidence type="ECO:0000259" key="1">
    <source>
        <dbReference type="Pfam" id="PF17761"/>
    </source>
</evidence>
<dbReference type="EMBL" id="ANNX02000035">
    <property type="protein sequence ID" value="KYC39291.1"/>
    <property type="molecule type" value="Genomic_DNA"/>
</dbReference>
<dbReference type="OrthoDB" id="9801263at2"/>
<sequence>MKYEELINDISNINNSTLTTVERAINKTLTIRNWFIGAYIIEYEQNGVDRAAYGTQLIKNIAEDLKSRKIEGLSDRNLKNFRQFALAYPALAKDENISAFLPGSARLKPY</sequence>
<reference evidence="2 3" key="1">
    <citation type="journal article" date="2013" name="Genome Biol. Evol.">
        <title>Genomes of Stigonematalean cyanobacteria (subsection V) and the evolution of oxygenic photosynthesis from prokaryotes to plastids.</title>
        <authorList>
            <person name="Dagan T."/>
            <person name="Roettger M."/>
            <person name="Stucken K."/>
            <person name="Landan G."/>
            <person name="Koch R."/>
            <person name="Major P."/>
            <person name="Gould S.B."/>
            <person name="Goremykin V.V."/>
            <person name="Rippka R."/>
            <person name="Tandeau de Marsac N."/>
            <person name="Gugger M."/>
            <person name="Lockhart P.J."/>
            <person name="Allen J.F."/>
            <person name="Brune I."/>
            <person name="Maus I."/>
            <person name="Puhler A."/>
            <person name="Martin W.F."/>
        </authorList>
    </citation>
    <scope>NUCLEOTIDE SEQUENCE [LARGE SCALE GENOMIC DNA]</scope>
    <source>
        <strain evidence="2 3">PCC 7110</strain>
    </source>
</reference>
<comment type="caution">
    <text evidence="2">The sequence shown here is derived from an EMBL/GenBank/DDBJ whole genome shotgun (WGS) entry which is preliminary data.</text>
</comment>
<feature type="domain" description="YhcG N-terminal" evidence="1">
    <location>
        <begin position="12"/>
        <end position="96"/>
    </location>
</feature>
<dbReference type="AlphaFoldDB" id="A0A139X3K0"/>
<dbReference type="PANTHER" id="PTHR30547">
    <property type="entry name" value="UNCHARACTERIZED PROTEIN YHCG-RELATED"/>
    <property type="match status" value="1"/>
</dbReference>
<name>A0A139X3K0_9CYAN</name>
<dbReference type="RefSeq" id="WP_066613073.1">
    <property type="nucleotide sequence ID" value="NZ_KQ976354.1"/>
</dbReference>
<dbReference type="Pfam" id="PF17761">
    <property type="entry name" value="DUF1016_N"/>
    <property type="match status" value="1"/>
</dbReference>
<keyword evidence="3" id="KW-1185">Reference proteome</keyword>
<proteinExistence type="predicted"/>
<accession>A0A139X3K0</accession>
<dbReference type="InterPro" id="IPR053148">
    <property type="entry name" value="PD-DEXK-like_domain"/>
</dbReference>
<evidence type="ECO:0000313" key="2">
    <source>
        <dbReference type="EMBL" id="KYC39291.1"/>
    </source>
</evidence>
<protein>
    <recommendedName>
        <fullName evidence="1">YhcG N-terminal domain-containing protein</fullName>
    </recommendedName>
</protein>
<evidence type="ECO:0000313" key="3">
    <source>
        <dbReference type="Proteomes" id="UP000076925"/>
    </source>
</evidence>